<dbReference type="InterPro" id="IPR050766">
    <property type="entry name" value="Bact_Lucif_Oxidored"/>
</dbReference>
<dbReference type="PANTHER" id="PTHR30137">
    <property type="entry name" value="LUCIFERASE-LIKE MONOOXYGENASE"/>
    <property type="match status" value="1"/>
</dbReference>
<dbReference type="SUPFAM" id="SSF51679">
    <property type="entry name" value="Bacterial luciferase-like"/>
    <property type="match status" value="1"/>
</dbReference>
<dbReference type="EMBL" id="CP045809">
    <property type="protein sequence ID" value="QHN36278.1"/>
    <property type="molecule type" value="Genomic_DNA"/>
</dbReference>
<dbReference type="InterPro" id="IPR011251">
    <property type="entry name" value="Luciferase-like_dom"/>
</dbReference>
<dbReference type="PANTHER" id="PTHR30137:SF18">
    <property type="entry name" value="CONSERVED PROTEIN"/>
    <property type="match status" value="1"/>
</dbReference>
<keyword evidence="3" id="KW-1185">Reference proteome</keyword>
<evidence type="ECO:0000313" key="2">
    <source>
        <dbReference type="EMBL" id="QHN36278.1"/>
    </source>
</evidence>
<dbReference type="RefSeq" id="WP_213244540.1">
    <property type="nucleotide sequence ID" value="NZ_CP045806.1"/>
</dbReference>
<dbReference type="Proteomes" id="UP001059836">
    <property type="component" value="Chromosome"/>
</dbReference>
<proteinExistence type="predicted"/>
<dbReference type="Pfam" id="PF00296">
    <property type="entry name" value="Bac_luciferase"/>
    <property type="match status" value="1"/>
</dbReference>
<dbReference type="InterPro" id="IPR019922">
    <property type="entry name" value="Lucif-like_OxRdatse_MSMEG_4141"/>
</dbReference>
<dbReference type="Gene3D" id="3.20.20.30">
    <property type="entry name" value="Luciferase-like domain"/>
    <property type="match status" value="2"/>
</dbReference>
<evidence type="ECO:0000313" key="3">
    <source>
        <dbReference type="Proteomes" id="UP001059836"/>
    </source>
</evidence>
<gene>
    <name evidence="2" type="ORF">GII31_16785</name>
</gene>
<organism evidence="2 3">
    <name type="scientific">Gordonia pseudamarae</name>
    <dbReference type="NCBI Taxonomy" id="2831662"/>
    <lineage>
        <taxon>Bacteria</taxon>
        <taxon>Bacillati</taxon>
        <taxon>Actinomycetota</taxon>
        <taxon>Actinomycetes</taxon>
        <taxon>Mycobacteriales</taxon>
        <taxon>Gordoniaceae</taxon>
        <taxon>Gordonia</taxon>
    </lineage>
</organism>
<dbReference type="InterPro" id="IPR036661">
    <property type="entry name" value="Luciferase-like_sf"/>
</dbReference>
<dbReference type="NCBIfam" id="TIGR03620">
    <property type="entry name" value="F420_MSMEG_4141"/>
    <property type="match status" value="1"/>
</dbReference>
<name>A0ABX6IK46_9ACTN</name>
<evidence type="ECO:0000259" key="1">
    <source>
        <dbReference type="Pfam" id="PF00296"/>
    </source>
</evidence>
<feature type="domain" description="Luciferase-like" evidence="1">
    <location>
        <begin position="34"/>
        <end position="129"/>
    </location>
</feature>
<sequence>MSGDDDLSSRAAHKKRFGTYGVWGGFAQFSADEVARFERLGLGTVWLGGSPAHLRPVRKVLQATENITVATGIVNIWNTDPAVIAGEFRALDEDFPGRFYLGLGAGHPEATSEYTKPYEALTDYLDVLDAEGVPRDRRVLAALGPRVLRLSARRALGAHPYLVPAAHSRVAREILGPEALLAPEHKVVLDADPVSARAVGRPPVDQPYLHLVNYTNNLRRLGYTDADIGAGGSDSLIDALVAHGDAADVKKQIDEHLAGGADHVAIQILGSSAPAEQLAAILGA</sequence>
<protein>
    <submittedName>
        <fullName evidence="2">TIGR03620 family F420-dependent LLM class oxidoreductase</fullName>
    </submittedName>
</protein>
<accession>A0ABX6IK46</accession>
<reference evidence="2" key="1">
    <citation type="journal article" date="2021" name="Nat. Microbiol.">
        <title>Cocultivation of an ultrasmall environmental parasitic bacterium with lytic ability against bacteria associated with wastewater foams.</title>
        <authorList>
            <person name="Batinovic S."/>
            <person name="Rose J.J.A."/>
            <person name="Ratcliffe J."/>
            <person name="Seviour R.J."/>
            <person name="Petrovski S."/>
        </authorList>
    </citation>
    <scope>NUCLEOTIDE SEQUENCE</scope>
    <source>
        <strain evidence="2">CON9</strain>
    </source>
</reference>